<dbReference type="AlphaFoldDB" id="A0A6J4U3M1"/>
<gene>
    <name evidence="2" type="ORF">AVDCRST_MAG73-1781</name>
</gene>
<sequence length="113" mass="11945">EGRGRRQGRFRQDDDRGHPGPHPGPGGAAGPGDRRGPQSEPGGQSRDRSRDGGPRRIGAALVRPPRQRRRRALLGGDGHLARGDRAPLRHARAGRRDVAAGRSGRGPPGGRGL</sequence>
<proteinExistence type="predicted"/>
<feature type="compositionally biased region" description="Gly residues" evidence="1">
    <location>
        <begin position="103"/>
        <end position="113"/>
    </location>
</feature>
<organism evidence="2">
    <name type="scientific">uncultured Thermomicrobiales bacterium</name>
    <dbReference type="NCBI Taxonomy" id="1645740"/>
    <lineage>
        <taxon>Bacteria</taxon>
        <taxon>Pseudomonadati</taxon>
        <taxon>Thermomicrobiota</taxon>
        <taxon>Thermomicrobia</taxon>
        <taxon>Thermomicrobiales</taxon>
        <taxon>environmental samples</taxon>
    </lineage>
</organism>
<reference evidence="2" key="1">
    <citation type="submission" date="2020-02" db="EMBL/GenBank/DDBJ databases">
        <authorList>
            <person name="Meier V. D."/>
        </authorList>
    </citation>
    <scope>NUCLEOTIDE SEQUENCE</scope>
    <source>
        <strain evidence="2">AVDCRST_MAG73</strain>
    </source>
</reference>
<evidence type="ECO:0000256" key="1">
    <source>
        <dbReference type="SAM" id="MobiDB-lite"/>
    </source>
</evidence>
<dbReference type="EMBL" id="CADCWE010000110">
    <property type="protein sequence ID" value="CAA9539527.1"/>
    <property type="molecule type" value="Genomic_DNA"/>
</dbReference>
<name>A0A6J4U3M1_9BACT</name>
<feature type="non-terminal residue" evidence="2">
    <location>
        <position position="1"/>
    </location>
</feature>
<feature type="compositionally biased region" description="Basic and acidic residues" evidence="1">
    <location>
        <begin position="1"/>
        <end position="18"/>
    </location>
</feature>
<protein>
    <submittedName>
        <fullName evidence="2">CO dehydrogenase accessory protein CooC (Nickel insertion)</fullName>
    </submittedName>
</protein>
<feature type="compositionally biased region" description="Basic and acidic residues" evidence="1">
    <location>
        <begin position="45"/>
        <end position="54"/>
    </location>
</feature>
<accession>A0A6J4U3M1</accession>
<feature type="non-terminal residue" evidence="2">
    <location>
        <position position="113"/>
    </location>
</feature>
<evidence type="ECO:0000313" key="2">
    <source>
        <dbReference type="EMBL" id="CAA9539527.1"/>
    </source>
</evidence>
<feature type="region of interest" description="Disordered" evidence="1">
    <location>
        <begin position="1"/>
        <end position="113"/>
    </location>
</feature>